<accession>A0ABW3WGP1</accession>
<feature type="chain" id="PRO_5044945847" description="Arginine biosynthesis bifunctional protein ArgJ beta chain" evidence="6">
    <location>
        <begin position="192"/>
        <end position="412"/>
    </location>
</feature>
<feature type="site" description="Cleavage; by autolysis" evidence="6">
    <location>
        <begin position="191"/>
        <end position="192"/>
    </location>
</feature>
<dbReference type="PANTHER" id="PTHR23100:SF0">
    <property type="entry name" value="ARGININE BIOSYNTHESIS BIFUNCTIONAL PROTEIN ARGJ, MITOCHONDRIAL"/>
    <property type="match status" value="1"/>
</dbReference>
<dbReference type="RefSeq" id="WP_277830024.1">
    <property type="nucleotide sequence ID" value="NZ_JARQZE010000001.1"/>
</dbReference>
<protein>
    <recommendedName>
        <fullName evidence="6">Arginine biosynthesis bifunctional protein ArgJ</fullName>
    </recommendedName>
    <domain>
        <recommendedName>
            <fullName evidence="6">Glutamate N-acetyltransferase</fullName>
            <ecNumber evidence="6">2.3.1.35</ecNumber>
        </recommendedName>
        <alternativeName>
            <fullName evidence="6">Ornithine acetyltransferase</fullName>
            <shortName evidence="6">OATase</shortName>
        </alternativeName>
        <alternativeName>
            <fullName evidence="6">Ornithine transacetylase</fullName>
        </alternativeName>
    </domain>
    <domain>
        <recommendedName>
            <fullName evidence="6">Amino-acid acetyltransferase</fullName>
            <ecNumber evidence="6">2.3.1.1</ecNumber>
        </recommendedName>
        <alternativeName>
            <fullName evidence="6">N-acetylglutamate synthase</fullName>
            <shortName evidence="6">AGSase</shortName>
        </alternativeName>
    </domain>
    <component>
        <recommendedName>
            <fullName evidence="6">Arginine biosynthesis bifunctional protein ArgJ alpha chain</fullName>
        </recommendedName>
    </component>
    <component>
        <recommendedName>
            <fullName evidence="6">Arginine biosynthesis bifunctional protein ArgJ beta chain</fullName>
        </recommendedName>
    </component>
</protein>
<keyword evidence="3 6" id="KW-0808">Transferase</keyword>
<dbReference type="SUPFAM" id="SSF56266">
    <property type="entry name" value="DmpA/ArgJ-like"/>
    <property type="match status" value="1"/>
</dbReference>
<feature type="chain" id="PRO_5044945846" description="Arginine biosynthesis bifunctional protein ArgJ alpha chain" evidence="6">
    <location>
        <begin position="1"/>
        <end position="191"/>
    </location>
</feature>
<comment type="catalytic activity">
    <reaction evidence="6">
        <text>N(2)-acetyl-L-ornithine + L-glutamate = N-acetyl-L-glutamate + L-ornithine</text>
        <dbReference type="Rhea" id="RHEA:15349"/>
        <dbReference type="ChEBI" id="CHEBI:29985"/>
        <dbReference type="ChEBI" id="CHEBI:44337"/>
        <dbReference type="ChEBI" id="CHEBI:46911"/>
        <dbReference type="ChEBI" id="CHEBI:57805"/>
        <dbReference type="EC" id="2.3.1.35"/>
    </reaction>
</comment>
<dbReference type="EC" id="2.3.1.1" evidence="6"/>
<dbReference type="EMBL" id="JBHTMC010000027">
    <property type="protein sequence ID" value="MFD1264946.1"/>
    <property type="molecule type" value="Genomic_DNA"/>
</dbReference>
<dbReference type="GO" id="GO:0004358">
    <property type="term" value="F:L-glutamate N-acetyltransferase activity, acting on acetyl-L-ornithine as donor"/>
    <property type="evidence" value="ECO:0007669"/>
    <property type="project" value="UniProtKB-EC"/>
</dbReference>
<evidence type="ECO:0000313" key="8">
    <source>
        <dbReference type="Proteomes" id="UP001597158"/>
    </source>
</evidence>
<comment type="subcellular location">
    <subcellularLocation>
        <location evidence="6">Cytoplasm</location>
    </subcellularLocation>
</comment>
<evidence type="ECO:0000256" key="1">
    <source>
        <dbReference type="ARBA" id="ARBA00006774"/>
    </source>
</evidence>
<comment type="function">
    <text evidence="6">Catalyzes two activities which are involved in the cyclic version of arginine biosynthesis: the synthesis of N-acetylglutamate from glutamate and acetyl-CoA as the acetyl donor, and of ornithine by transacetylation between N(2)-acetylornithine and glutamate.</text>
</comment>
<feature type="binding site" evidence="6">
    <location>
        <position position="407"/>
    </location>
    <ligand>
        <name>substrate</name>
    </ligand>
</feature>
<dbReference type="Proteomes" id="UP001597158">
    <property type="component" value="Unassembled WGS sequence"/>
</dbReference>
<keyword evidence="6" id="KW-0963">Cytoplasm</keyword>
<feature type="binding site" evidence="6">
    <location>
        <position position="279"/>
    </location>
    <ligand>
        <name>substrate</name>
    </ligand>
</feature>
<feature type="binding site" evidence="6">
    <location>
        <position position="412"/>
    </location>
    <ligand>
        <name>substrate</name>
    </ligand>
</feature>
<evidence type="ECO:0000313" key="7">
    <source>
        <dbReference type="EMBL" id="MFD1264946.1"/>
    </source>
</evidence>
<organism evidence="7 8">
    <name type="scientific">Thauera mechernichensis</name>
    <dbReference type="NCBI Taxonomy" id="82788"/>
    <lineage>
        <taxon>Bacteria</taxon>
        <taxon>Pseudomonadati</taxon>
        <taxon>Pseudomonadota</taxon>
        <taxon>Betaproteobacteria</taxon>
        <taxon>Rhodocyclales</taxon>
        <taxon>Zoogloeaceae</taxon>
        <taxon>Thauera</taxon>
    </lineage>
</organism>
<evidence type="ECO:0000256" key="5">
    <source>
        <dbReference type="ARBA" id="ARBA00023315"/>
    </source>
</evidence>
<comment type="subunit">
    <text evidence="2 6">Heterotetramer of two alpha and two beta chains.</text>
</comment>
<sequence>MAVNLATPNRAELLPVQGVRLGVAEAGIRKANRRDLTVIELAPGSRAAGVFTRNRFCAAPVQVCKAHLPGGAVRALVINTGVANAGTGESGVANAQATCAALAAEMGIDASQVLPFSTGVILEPLPMDRLVAGLPKALADLRADGWFDAAHAIMTTDTLAKAVSRQVQLGGKTVTLTGISKGAGMIRPNMATMLGFLACDAAVSQPLLDALVREAADLSFNSITVDGDTSTNDSFVLVATGAAGNDEVVDAASAEFAALRAAIIDVSIALAQAIVRDGEGATKFMSIAVEGGADRDECRKVAYAVAHSPLVKTAFFASDPNLGRILAAIGYAGIDDLDVSKLRVWLGNPDEAVLVAEHGGRAASYVEEAGSRIMKHAELTIRIDLARGSAAATVWTCDFSYDYVKINADYRS</sequence>
<comment type="catalytic activity">
    <reaction evidence="6">
        <text>L-glutamate + acetyl-CoA = N-acetyl-L-glutamate + CoA + H(+)</text>
        <dbReference type="Rhea" id="RHEA:24292"/>
        <dbReference type="ChEBI" id="CHEBI:15378"/>
        <dbReference type="ChEBI" id="CHEBI:29985"/>
        <dbReference type="ChEBI" id="CHEBI:44337"/>
        <dbReference type="ChEBI" id="CHEBI:57287"/>
        <dbReference type="ChEBI" id="CHEBI:57288"/>
        <dbReference type="EC" id="2.3.1.1"/>
    </reaction>
</comment>
<feature type="binding site" evidence="6">
    <location>
        <position position="192"/>
    </location>
    <ligand>
        <name>substrate</name>
    </ligand>
</feature>
<keyword evidence="6" id="KW-0028">Amino-acid biosynthesis</keyword>
<keyword evidence="5 6" id="KW-0012">Acyltransferase</keyword>
<comment type="caution">
    <text evidence="7">The sequence shown here is derived from an EMBL/GenBank/DDBJ whole genome shotgun (WGS) entry which is preliminary data.</text>
</comment>
<feature type="site" description="Involved in the stabilization of negative charge on the oxyanion by the formation of the oxyanion hole" evidence="6">
    <location>
        <position position="119"/>
    </location>
</feature>
<feature type="active site" description="Nucleophile" evidence="6">
    <location>
        <position position="192"/>
    </location>
</feature>
<keyword evidence="6" id="KW-0511">Multifunctional enzyme</keyword>
<proteinExistence type="inferred from homology"/>
<dbReference type="Gene3D" id="3.10.20.340">
    <property type="entry name" value="ArgJ beta chain, C-terminal domain"/>
    <property type="match status" value="1"/>
</dbReference>
<dbReference type="EC" id="2.3.1.35" evidence="6"/>
<dbReference type="InterPro" id="IPR042195">
    <property type="entry name" value="ArgJ_beta_C"/>
</dbReference>
<dbReference type="Pfam" id="PF01960">
    <property type="entry name" value="ArgJ"/>
    <property type="match status" value="1"/>
</dbReference>
<keyword evidence="8" id="KW-1185">Reference proteome</keyword>
<dbReference type="NCBIfam" id="NF003802">
    <property type="entry name" value="PRK05388.1"/>
    <property type="match status" value="1"/>
</dbReference>
<evidence type="ECO:0000256" key="3">
    <source>
        <dbReference type="ARBA" id="ARBA00022679"/>
    </source>
</evidence>
<comment type="pathway">
    <text evidence="6">Amino-acid biosynthesis; L-arginine biosynthesis; L-ornithine and N-acetyl-L-glutamate from L-glutamate and N(2)-acetyl-L-ornithine (cyclic): step 1/1.</text>
</comment>
<keyword evidence="6" id="KW-0055">Arginine biosynthesis</keyword>
<feature type="binding site" evidence="6">
    <location>
        <position position="155"/>
    </location>
    <ligand>
        <name>substrate</name>
    </ligand>
</feature>
<reference evidence="8" key="1">
    <citation type="journal article" date="2019" name="Int. J. Syst. Evol. Microbiol.">
        <title>The Global Catalogue of Microorganisms (GCM) 10K type strain sequencing project: providing services to taxonomists for standard genome sequencing and annotation.</title>
        <authorList>
            <consortium name="The Broad Institute Genomics Platform"/>
            <consortium name="The Broad Institute Genome Sequencing Center for Infectious Disease"/>
            <person name="Wu L."/>
            <person name="Ma J."/>
        </authorList>
    </citation>
    <scope>NUCLEOTIDE SEQUENCE [LARGE SCALE GENOMIC DNA]</scope>
    <source>
        <strain evidence="8">CCUG 48884</strain>
    </source>
</reference>
<gene>
    <name evidence="6 7" type="primary">argJ</name>
    <name evidence="7" type="ORF">ACFQ4M_15305</name>
</gene>
<evidence type="ECO:0000256" key="6">
    <source>
        <dbReference type="HAMAP-Rule" id="MF_01106"/>
    </source>
</evidence>
<dbReference type="InterPro" id="IPR002813">
    <property type="entry name" value="Arg_biosynth_ArgJ"/>
</dbReference>
<feature type="binding site" evidence="6">
    <location>
        <position position="181"/>
    </location>
    <ligand>
        <name>substrate</name>
    </ligand>
</feature>
<evidence type="ECO:0000256" key="2">
    <source>
        <dbReference type="ARBA" id="ARBA00011475"/>
    </source>
</evidence>
<comment type="pathway">
    <text evidence="6">Amino-acid biosynthesis; L-arginine biosynthesis; N(2)-acetyl-L-ornithine from L-glutamate: step 1/4.</text>
</comment>
<evidence type="ECO:0000256" key="4">
    <source>
        <dbReference type="ARBA" id="ARBA00022813"/>
    </source>
</evidence>
<dbReference type="Gene3D" id="3.60.70.12">
    <property type="entry name" value="L-amino peptidase D-ALA esterase/amidase"/>
    <property type="match status" value="1"/>
</dbReference>
<feature type="site" description="Involved in the stabilization of negative charge on the oxyanion by the formation of the oxyanion hole" evidence="6">
    <location>
        <position position="118"/>
    </location>
</feature>
<name>A0ABW3WGP1_9RHOO</name>
<dbReference type="CDD" id="cd02152">
    <property type="entry name" value="OAT"/>
    <property type="match status" value="1"/>
</dbReference>
<keyword evidence="4 6" id="KW-0068">Autocatalytic cleavage</keyword>
<dbReference type="NCBIfam" id="TIGR00120">
    <property type="entry name" value="ArgJ"/>
    <property type="match status" value="1"/>
</dbReference>
<dbReference type="InterPro" id="IPR016117">
    <property type="entry name" value="ArgJ-like_dom_sf"/>
</dbReference>
<dbReference type="PANTHER" id="PTHR23100">
    <property type="entry name" value="ARGININE BIOSYNTHESIS BIFUNCTIONAL PROTEIN ARGJ"/>
    <property type="match status" value="1"/>
</dbReference>
<comment type="similarity">
    <text evidence="1 6">Belongs to the ArgJ family.</text>
</comment>
<dbReference type="HAMAP" id="MF_01106">
    <property type="entry name" value="ArgJ"/>
    <property type="match status" value="1"/>
</dbReference>